<keyword evidence="12" id="KW-0804">Transcription</keyword>
<dbReference type="GO" id="GO:0061061">
    <property type="term" value="P:muscle structure development"/>
    <property type="evidence" value="ECO:0007669"/>
    <property type="project" value="UniProtKB-ARBA"/>
</dbReference>
<evidence type="ECO:0000256" key="13">
    <source>
        <dbReference type="ARBA" id="ARBA00023242"/>
    </source>
</evidence>
<feature type="domain" description="C2H2-type" evidence="20">
    <location>
        <begin position="794"/>
        <end position="821"/>
    </location>
</feature>
<dbReference type="GO" id="GO:0005654">
    <property type="term" value="C:nucleoplasm"/>
    <property type="evidence" value="ECO:0007669"/>
    <property type="project" value="UniProtKB-ARBA"/>
</dbReference>
<sequence>MSRRKQAKPQQLRSDEEPALLELLPQQASGEAVDDSDSGNESRSGSEETHVCEKCCAEFFKWSDFCEHLKTCTKNPLVLIIGDNEVASDQGQDYFPEISPVLSCVSEPANSEDAEELNHIPSEGDEGAEMESGAILDKDDESMEVEISPAKPMDPDDPITLVEPDINLPQPEDHKQSSGVGYSIPNTNVTLETLHGTRVAVAQFSQAAQGALTSEVSTMAIPVILDQLMALQQQQLRQLKLIEQIRSQVALINNQAPLQTAVSHQADNSGNAALQATSPTCIPTVPAQLHLRGFVTPPLNQHHGKGPNNLNVQVSTSAALEGGCTSVFHAGTQPANPGMKSNITISSLYPTTNVVPSQIPPSSSCTTASNGPGAEINCAVSLPRNTPSPLTLTHGRLLTSPSSLPLVPHSSPNSVIFPNPLASIAATTNALDPLSALMKHRKGKPPNVSVFDTKPSTEDPFFKHKCRFCAKVFGSDSALQIHLRSHTGERPFKCNICGNRFSTKGNLKVHFQRHKEKYPHIQMNPYPVPEYLDNVPTSSGIPYGMSLPPEKPVTTWLDSKPILPTIPTSAALQLPPTIPNIIGSYGDPTGFTPLNSSPQRPSPPSSECTSLSPSHLTAETSEILHSSSPQPNVASNRPPTPKSEPLHSQSNLNIKPGEASTPATSTSQGVSTTKVTTTTTKTPSMDSHPSIPILSNQFKPKFPFGGLLDSMQTSETSKLQQLVENIDKKMADPNQCAICHRILSCQSALKMHYRIHTGERPFKCKICGRAFTTKGNLKTHFGVHRSKPPLRVQHSCPICQKKFTNAVVLQQHIRMHMGGQIPNTPLAADSFQDTDTEISFDEKSLDNISNYDEELLDEMDQAIEEETSLKEENLSPVKQPPIYTEMSPGTSPPISLVSTFGGFENEIKLADPMGLSPSYSQSENHGSRSPPRLNNSSKDEALCSPSMNATVKSEQLESFSPGSENTGALDLTAAQPSRPSVKDENPFSLLFLGRDRGLNTPTNLCSESSTVKFENGHSKPLALFNGSHLPGGPQVLSANSQTTINSNLAPMLAPPPPRRTPKQHNCHSCGKNFSSASALQIHERTHTGEKPFGCSICGRAFTTKGNLKVHMGTHMWNNAPARRGRRLSVENPMALLGGDAIKFSEMFQKDLAARAINVDPGFWNQYAVAITSGLAMKNNEISVIQNGGIPSIPISLSGGGIPAVGGMSGGIERSRTGSSPPVSGLEKPHLEVETGIPFSRFREEDKEIGIN</sequence>
<dbReference type="GO" id="GO:0009966">
    <property type="term" value="P:regulation of signal transduction"/>
    <property type="evidence" value="ECO:0007669"/>
    <property type="project" value="UniProtKB-ARBA"/>
</dbReference>
<accession>A0A553P0Q3</accession>
<keyword evidence="3" id="KW-1017">Isopeptide bond</keyword>
<evidence type="ECO:0000313" key="21">
    <source>
        <dbReference type="EMBL" id="TRY71265.1"/>
    </source>
</evidence>
<keyword evidence="11" id="KW-0238">DNA-binding</keyword>
<dbReference type="EMBL" id="SRMA01026768">
    <property type="protein sequence ID" value="TRY71265.1"/>
    <property type="molecule type" value="Genomic_DNA"/>
</dbReference>
<evidence type="ECO:0000256" key="2">
    <source>
        <dbReference type="ARBA" id="ARBA00022491"/>
    </source>
</evidence>
<dbReference type="GO" id="GO:0000981">
    <property type="term" value="F:DNA-binding transcription factor activity, RNA polymerase II-specific"/>
    <property type="evidence" value="ECO:0007669"/>
    <property type="project" value="TreeGrafter"/>
</dbReference>
<dbReference type="FunFam" id="3.30.160.60:FF:000689">
    <property type="entry name" value="Spalt like transcription factor 1"/>
    <property type="match status" value="1"/>
</dbReference>
<dbReference type="GO" id="GO:0000978">
    <property type="term" value="F:RNA polymerase II cis-regulatory region sequence-specific DNA binding"/>
    <property type="evidence" value="ECO:0007669"/>
    <property type="project" value="TreeGrafter"/>
</dbReference>
<evidence type="ECO:0000256" key="15">
    <source>
        <dbReference type="ARBA" id="ARBA00053244"/>
    </source>
</evidence>
<evidence type="ECO:0000256" key="9">
    <source>
        <dbReference type="ARBA" id="ARBA00022843"/>
    </source>
</evidence>
<feature type="domain" description="C2H2-type" evidence="20">
    <location>
        <begin position="1064"/>
        <end position="1091"/>
    </location>
</feature>
<keyword evidence="6" id="KW-0677">Repeat</keyword>
<dbReference type="GO" id="GO:0003337">
    <property type="term" value="P:mesenchymal to epithelial transition involved in metanephros morphogenesis"/>
    <property type="evidence" value="ECO:0007669"/>
    <property type="project" value="UniProtKB-ARBA"/>
</dbReference>
<keyword evidence="4" id="KW-0597">Phosphoprotein</keyword>
<dbReference type="FunFam" id="3.30.160.60:FF:002381">
    <property type="entry name" value="Putative spalt protein"/>
    <property type="match status" value="1"/>
</dbReference>
<dbReference type="FunFam" id="3.30.160.60:FF:000025">
    <property type="entry name" value="Spalt-like transcription factor 1"/>
    <property type="match status" value="1"/>
</dbReference>
<protein>
    <recommendedName>
        <fullName evidence="17">Sal-like protein 1</fullName>
    </recommendedName>
</protein>
<dbReference type="InterPro" id="IPR013087">
    <property type="entry name" value="Znf_C2H2_type"/>
</dbReference>
<dbReference type="GO" id="GO:0021772">
    <property type="term" value="P:olfactory bulb development"/>
    <property type="evidence" value="ECO:0007669"/>
    <property type="project" value="UniProtKB-ARBA"/>
</dbReference>
<evidence type="ECO:0000256" key="1">
    <source>
        <dbReference type="ARBA" id="ARBA00004123"/>
    </source>
</evidence>
<feature type="region of interest" description="Disordered" evidence="19">
    <location>
        <begin position="581"/>
        <end position="691"/>
    </location>
</feature>
<keyword evidence="7 18" id="KW-0863">Zinc-finger</keyword>
<comment type="subunit">
    <text evidence="16">May associate with NuRD histone deacetylase complex (HDAC). Interacts with components of HDAC complex including HDAC1, HDAC2, RBBP4, RBPP7, MTA1 and MTA2. Interacts with CCNQ. Interacts with NSD2 (via PHD-type zinc fingers 1, 2 and 3).</text>
</comment>
<dbReference type="GO" id="GO:0045944">
    <property type="term" value="P:positive regulation of transcription by RNA polymerase II"/>
    <property type="evidence" value="ECO:0007669"/>
    <property type="project" value="UniProtKB-ARBA"/>
</dbReference>
<dbReference type="InterPro" id="IPR051565">
    <property type="entry name" value="Sal_C2H2-zinc-finger"/>
</dbReference>
<dbReference type="GO" id="GO:0007507">
    <property type="term" value="P:heart development"/>
    <property type="evidence" value="ECO:0007669"/>
    <property type="project" value="UniProtKB-ARBA"/>
</dbReference>
<feature type="compositionally biased region" description="Polar residues" evidence="19">
    <location>
        <begin position="607"/>
        <end position="637"/>
    </location>
</feature>
<comment type="similarity">
    <text evidence="14">Belongs to the sal C2H2-type zinc-finger protein family.</text>
</comment>
<feature type="domain" description="C2H2-type" evidence="20">
    <location>
        <begin position="1092"/>
        <end position="1119"/>
    </location>
</feature>
<evidence type="ECO:0000313" key="22">
    <source>
        <dbReference type="Proteomes" id="UP000316079"/>
    </source>
</evidence>
<evidence type="ECO:0000256" key="3">
    <source>
        <dbReference type="ARBA" id="ARBA00022499"/>
    </source>
</evidence>
<evidence type="ECO:0000256" key="16">
    <source>
        <dbReference type="ARBA" id="ARBA00062861"/>
    </source>
</evidence>
<evidence type="ECO:0000256" key="14">
    <source>
        <dbReference type="ARBA" id="ARBA00038474"/>
    </source>
</evidence>
<dbReference type="PANTHER" id="PTHR23233:SF46">
    <property type="entry name" value="SAL-LIKE PROTEIN 3"/>
    <property type="match status" value="1"/>
</dbReference>
<dbReference type="Pfam" id="PF00096">
    <property type="entry name" value="zf-C2H2"/>
    <property type="match status" value="5"/>
</dbReference>
<dbReference type="Gene3D" id="3.30.160.60">
    <property type="entry name" value="Classic Zinc Finger"/>
    <property type="match status" value="6"/>
</dbReference>
<evidence type="ECO:0000256" key="12">
    <source>
        <dbReference type="ARBA" id="ARBA00023163"/>
    </source>
</evidence>
<dbReference type="GO" id="GO:0000792">
    <property type="term" value="C:heterochromatin"/>
    <property type="evidence" value="ECO:0007669"/>
    <property type="project" value="UniProtKB-ARBA"/>
</dbReference>
<comment type="subcellular location">
    <subcellularLocation>
        <location evidence="1">Nucleus</location>
    </subcellularLocation>
</comment>
<reference evidence="21" key="2">
    <citation type="submission" date="2019-04" db="EMBL/GenBank/DDBJ databases">
        <authorList>
            <person name="Kadobianskyi M."/>
            <person name="Schulze L."/>
            <person name="Schuelke M."/>
            <person name="Judkewitz B."/>
        </authorList>
    </citation>
    <scope>NUCLEOTIDE SEQUENCE</scope>
    <source>
        <strain evidence="21">Bolton</strain>
        <tissue evidence="21">Whole-body</tissue>
    </source>
</reference>
<evidence type="ECO:0000256" key="7">
    <source>
        <dbReference type="ARBA" id="ARBA00022771"/>
    </source>
</evidence>
<dbReference type="PANTHER" id="PTHR23233">
    <property type="entry name" value="SAL-LIKE PROTEIN"/>
    <property type="match status" value="1"/>
</dbReference>
<proteinExistence type="inferred from homology"/>
<gene>
    <name evidence="21" type="ORF">DNTS_006993</name>
</gene>
<dbReference type="CDD" id="cd20908">
    <property type="entry name" value="SUF4-like"/>
    <property type="match status" value="1"/>
</dbReference>
<feature type="domain" description="C2H2-type" evidence="20">
    <location>
        <begin position="464"/>
        <end position="491"/>
    </location>
</feature>
<dbReference type="Proteomes" id="UP000316079">
    <property type="component" value="Unassembled WGS sequence"/>
</dbReference>
<dbReference type="GO" id="GO:0035295">
    <property type="term" value="P:tube development"/>
    <property type="evidence" value="ECO:0007669"/>
    <property type="project" value="UniProtKB-ARBA"/>
</dbReference>
<feature type="region of interest" description="Disordered" evidence="19">
    <location>
        <begin position="1"/>
        <end position="47"/>
    </location>
</feature>
<evidence type="ECO:0000256" key="18">
    <source>
        <dbReference type="PROSITE-ProRule" id="PRU00042"/>
    </source>
</evidence>
<dbReference type="STRING" id="623744.A0A553P0Q3"/>
<feature type="compositionally biased region" description="Low complexity" evidence="19">
    <location>
        <begin position="664"/>
        <end position="682"/>
    </location>
</feature>
<comment type="function">
    <text evidence="15">Transcriptional repressor involved in organogenesis. Plays an essential role in ureteric bud invasion during kidney development.</text>
</comment>
<dbReference type="PROSITE" id="PS50157">
    <property type="entry name" value="ZINC_FINGER_C2H2_2"/>
    <property type="match status" value="7"/>
</dbReference>
<organism evidence="21 22">
    <name type="scientific">Danionella cerebrum</name>
    <dbReference type="NCBI Taxonomy" id="2873325"/>
    <lineage>
        <taxon>Eukaryota</taxon>
        <taxon>Metazoa</taxon>
        <taxon>Chordata</taxon>
        <taxon>Craniata</taxon>
        <taxon>Vertebrata</taxon>
        <taxon>Euteleostomi</taxon>
        <taxon>Actinopterygii</taxon>
        <taxon>Neopterygii</taxon>
        <taxon>Teleostei</taxon>
        <taxon>Ostariophysi</taxon>
        <taxon>Cypriniformes</taxon>
        <taxon>Danionidae</taxon>
        <taxon>Danioninae</taxon>
        <taxon>Danionella</taxon>
    </lineage>
</organism>
<dbReference type="OrthoDB" id="8749569at2759"/>
<keyword evidence="8" id="KW-0862">Zinc</keyword>
<evidence type="ECO:0000256" key="17">
    <source>
        <dbReference type="ARBA" id="ARBA00069282"/>
    </source>
</evidence>
<evidence type="ECO:0000256" key="19">
    <source>
        <dbReference type="SAM" id="MobiDB-lite"/>
    </source>
</evidence>
<keyword evidence="10" id="KW-0805">Transcription regulation</keyword>
<dbReference type="SMART" id="SM00355">
    <property type="entry name" value="ZnF_C2H2"/>
    <property type="match status" value="8"/>
</dbReference>
<dbReference type="PROSITE" id="PS00028">
    <property type="entry name" value="ZINC_FINGER_C2H2_1"/>
    <property type="match status" value="7"/>
</dbReference>
<keyword evidence="5" id="KW-0479">Metal-binding</keyword>
<dbReference type="GO" id="GO:0048646">
    <property type="term" value="P:anatomical structure formation involved in morphogenesis"/>
    <property type="evidence" value="ECO:0007669"/>
    <property type="project" value="UniProtKB-ARBA"/>
</dbReference>
<dbReference type="FunFam" id="3.30.160.60:FF:000215">
    <property type="entry name" value="Spalt-like transcription factor 3"/>
    <property type="match status" value="1"/>
</dbReference>
<dbReference type="GO" id="GO:0008270">
    <property type="term" value="F:zinc ion binding"/>
    <property type="evidence" value="ECO:0007669"/>
    <property type="project" value="UniProtKB-KW"/>
</dbReference>
<feature type="domain" description="C2H2-type" evidence="20">
    <location>
        <begin position="734"/>
        <end position="761"/>
    </location>
</feature>
<dbReference type="GO" id="GO:0000122">
    <property type="term" value="P:negative regulation of transcription by RNA polymerase II"/>
    <property type="evidence" value="ECO:0007669"/>
    <property type="project" value="UniProtKB-ARBA"/>
</dbReference>
<evidence type="ECO:0000259" key="20">
    <source>
        <dbReference type="PROSITE" id="PS50157"/>
    </source>
</evidence>
<dbReference type="GO" id="GO:0009791">
    <property type="term" value="P:post-embryonic development"/>
    <property type="evidence" value="ECO:0007669"/>
    <property type="project" value="UniProtKB-ARBA"/>
</dbReference>
<feature type="region of interest" description="Disordered" evidence="19">
    <location>
        <begin position="911"/>
        <end position="983"/>
    </location>
</feature>
<evidence type="ECO:0000256" key="11">
    <source>
        <dbReference type="ARBA" id="ARBA00023125"/>
    </source>
</evidence>
<dbReference type="AlphaFoldDB" id="A0A553P0Q3"/>
<feature type="domain" description="C2H2-type" evidence="20">
    <location>
        <begin position="492"/>
        <end position="519"/>
    </location>
</feature>
<keyword evidence="13" id="KW-0539">Nucleus</keyword>
<keyword evidence="22" id="KW-1185">Reference proteome</keyword>
<keyword evidence="9" id="KW-0832">Ubl conjugation</keyword>
<dbReference type="InterPro" id="IPR036236">
    <property type="entry name" value="Znf_C2H2_sf"/>
</dbReference>
<reference evidence="21 22" key="1">
    <citation type="journal article" date="2019" name="Sci. Data">
        <title>Hybrid genome assembly and annotation of Danionella translucida.</title>
        <authorList>
            <person name="Kadobianskyi M."/>
            <person name="Schulze L."/>
            <person name="Schuelke M."/>
            <person name="Judkewitz B."/>
        </authorList>
    </citation>
    <scope>NUCLEOTIDE SEQUENCE [LARGE SCALE GENOMIC DNA]</scope>
    <source>
        <strain evidence="21 22">Bolton</strain>
    </source>
</reference>
<name>A0A553P0Q3_9TELE</name>
<dbReference type="SUPFAM" id="SSF57667">
    <property type="entry name" value="beta-beta-alpha zinc fingers"/>
    <property type="match status" value="4"/>
</dbReference>
<dbReference type="EMBL" id="SRMA01026768">
    <property type="protein sequence ID" value="TRY71266.1"/>
    <property type="molecule type" value="Genomic_DNA"/>
</dbReference>
<evidence type="ECO:0000256" key="6">
    <source>
        <dbReference type="ARBA" id="ARBA00022737"/>
    </source>
</evidence>
<dbReference type="GO" id="GO:0048699">
    <property type="term" value="P:generation of neurons"/>
    <property type="evidence" value="ECO:0007669"/>
    <property type="project" value="UniProtKB-ARBA"/>
</dbReference>
<evidence type="ECO:0000256" key="5">
    <source>
        <dbReference type="ARBA" id="ARBA00022723"/>
    </source>
</evidence>
<dbReference type="FunFam" id="3.30.160.60:FF:000079">
    <property type="entry name" value="Spalt-like transcription factor 3"/>
    <property type="match status" value="1"/>
</dbReference>
<evidence type="ECO:0000256" key="8">
    <source>
        <dbReference type="ARBA" id="ARBA00022833"/>
    </source>
</evidence>
<keyword evidence="2" id="KW-0678">Repressor</keyword>
<dbReference type="FunFam" id="3.30.160.60:FF:000260">
    <property type="entry name" value="Spalt-like transcription factor 1"/>
    <property type="match status" value="1"/>
</dbReference>
<evidence type="ECO:0000256" key="10">
    <source>
        <dbReference type="ARBA" id="ARBA00023015"/>
    </source>
</evidence>
<evidence type="ECO:0000256" key="4">
    <source>
        <dbReference type="ARBA" id="ARBA00022553"/>
    </source>
</evidence>
<feature type="compositionally biased region" description="Polar residues" evidence="19">
    <location>
        <begin position="945"/>
        <end position="966"/>
    </location>
</feature>
<feature type="domain" description="C2H2-type" evidence="20">
    <location>
        <begin position="762"/>
        <end position="789"/>
    </location>
</feature>
<comment type="caution">
    <text evidence="21">The sequence shown here is derived from an EMBL/GenBank/DDBJ whole genome shotgun (WGS) entry which is preliminary data.</text>
</comment>
<dbReference type="GO" id="GO:0001708">
    <property type="term" value="P:cell fate specification"/>
    <property type="evidence" value="ECO:0007669"/>
    <property type="project" value="UniProtKB-ARBA"/>
</dbReference>